<evidence type="ECO:0000259" key="8">
    <source>
        <dbReference type="PROSITE" id="PS50928"/>
    </source>
</evidence>
<dbReference type="PROSITE" id="PS50928">
    <property type="entry name" value="ABC_TM1"/>
    <property type="match status" value="1"/>
</dbReference>
<keyword evidence="5 7" id="KW-1133">Transmembrane helix</keyword>
<dbReference type="Gene3D" id="1.10.3720.10">
    <property type="entry name" value="MetI-like"/>
    <property type="match status" value="2"/>
</dbReference>
<dbReference type="InterPro" id="IPR000515">
    <property type="entry name" value="MetI-like"/>
</dbReference>
<dbReference type="AlphaFoldDB" id="A0A0F6AVD9"/>
<feature type="transmembrane region" description="Helical" evidence="7">
    <location>
        <begin position="28"/>
        <end position="48"/>
    </location>
</feature>
<dbReference type="PANTHER" id="PTHR43005:SF2">
    <property type="entry name" value="INTEGRAL MEMBRANE SUGAR TRANSPORT PROTEIN"/>
    <property type="match status" value="1"/>
</dbReference>
<dbReference type="HOGENOM" id="CLU_016047_0_3_5"/>
<dbReference type="GO" id="GO:0055085">
    <property type="term" value="P:transmembrane transport"/>
    <property type="evidence" value="ECO:0007669"/>
    <property type="project" value="InterPro"/>
</dbReference>
<dbReference type="InterPro" id="IPR035906">
    <property type="entry name" value="MetI-like_sf"/>
</dbReference>
<feature type="transmembrane region" description="Helical" evidence="7">
    <location>
        <begin position="188"/>
        <end position="212"/>
    </location>
</feature>
<keyword evidence="4 7" id="KW-0812">Transmembrane</keyword>
<evidence type="ECO:0000256" key="4">
    <source>
        <dbReference type="ARBA" id="ARBA00022692"/>
    </source>
</evidence>
<comment type="subcellular location">
    <subcellularLocation>
        <location evidence="1 7">Cell membrane</location>
        <topology evidence="1 7">Multi-pass membrane protein</topology>
    </subcellularLocation>
</comment>
<dbReference type="Proteomes" id="UP000002565">
    <property type="component" value="Chromosome 2"/>
</dbReference>
<feature type="transmembrane region" description="Helical" evidence="7">
    <location>
        <begin position="104"/>
        <end position="125"/>
    </location>
</feature>
<feature type="domain" description="ABC transmembrane type-1" evidence="8">
    <location>
        <begin position="100"/>
        <end position="312"/>
    </location>
</feature>
<name>A0A0F6AVD9_BRUA1</name>
<protein>
    <submittedName>
        <fullName evidence="9">Sugar ABC transporter, permease protein</fullName>
    </submittedName>
</protein>
<evidence type="ECO:0000313" key="10">
    <source>
        <dbReference type="Proteomes" id="UP000002565"/>
    </source>
</evidence>
<comment type="similarity">
    <text evidence="7">Belongs to the binding-protein-dependent transport system permease family.</text>
</comment>
<feature type="transmembrane region" description="Helical" evidence="7">
    <location>
        <begin position="336"/>
        <end position="360"/>
    </location>
</feature>
<evidence type="ECO:0000313" key="9">
    <source>
        <dbReference type="EMBL" id="ACD74321.1"/>
    </source>
</evidence>
<keyword evidence="6 7" id="KW-0472">Membrane</keyword>
<dbReference type="CDD" id="cd06261">
    <property type="entry name" value="TM_PBP2"/>
    <property type="match status" value="1"/>
</dbReference>
<evidence type="ECO:0000256" key="1">
    <source>
        <dbReference type="ARBA" id="ARBA00004651"/>
    </source>
</evidence>
<feature type="transmembrane region" description="Helical" evidence="7">
    <location>
        <begin position="233"/>
        <end position="255"/>
    </location>
</feature>
<accession>A0A0F6AVD9</accession>
<dbReference type="GO" id="GO:0005886">
    <property type="term" value="C:plasma membrane"/>
    <property type="evidence" value="ECO:0007669"/>
    <property type="project" value="UniProtKB-SubCell"/>
</dbReference>
<dbReference type="PANTHER" id="PTHR43005">
    <property type="entry name" value="BLR7065 PROTEIN"/>
    <property type="match status" value="1"/>
</dbReference>
<feature type="transmembrane region" description="Helical" evidence="7">
    <location>
        <begin position="291"/>
        <end position="315"/>
    </location>
</feature>
<evidence type="ECO:0000256" key="2">
    <source>
        <dbReference type="ARBA" id="ARBA00022448"/>
    </source>
</evidence>
<reference evidence="9 10" key="1">
    <citation type="journal article" date="2008" name="PLoS ONE">
        <title>Genome sequence of Brucella abortus vaccine strain S19 compared to virulent strains yields candidate virulence genes.</title>
        <authorList>
            <person name="Crasta O.R."/>
            <person name="Folkerts O."/>
            <person name="Fei Z."/>
            <person name="Mane S.P."/>
            <person name="Evans C."/>
            <person name="Martino-Catt S."/>
            <person name="Bricker B."/>
            <person name="Yu G."/>
            <person name="Du L."/>
            <person name="Sobral B.W."/>
        </authorList>
    </citation>
    <scope>NUCLEOTIDE SEQUENCE [LARGE SCALE GENOMIC DNA]</scope>
    <source>
        <strain evidence="9 10">S19</strain>
    </source>
</reference>
<dbReference type="EMBL" id="CP000888">
    <property type="protein sequence ID" value="ACD74321.1"/>
    <property type="molecule type" value="Genomic_DNA"/>
</dbReference>
<sequence length="412" mass="46456">MTEASLDASRSLRVRAHSDLGAQRIRSAWIFLAPTLIVLAIVAGWPLLRTVYFSLTNASLTNLAGAEFVGFKNYFSWVTLKSGRTVYSGLLTDMAWWRAVWNTIRFTLLSVSLETIFGLVVALVLNANFRGRGLVRAAILIPWAIPTIVSAKMWGWMLNDQFGILNHILLNLGIISHKIAWTANPDTAMIAILIVDVWKTTPFMALLILAGLQMVPSDIYEAARIDGVHPLKVFWRVTLPLIRPALMVAIIFRMLDALRIFDLIYVLTPNNAQTKTMSVYARENLFDFDKFAYGAAASTMLFLIIAGITVLYMFFGRVNIGGRGGIVMMRFVKRSAFYLLVALIILVAVFPFYYAIITSFKSGTALFQVDYWPKSLSLDNYTGVLTQGSFGAASAIRFWWQPWWWQFRSCWP</sequence>
<evidence type="ECO:0000256" key="3">
    <source>
        <dbReference type="ARBA" id="ARBA00022475"/>
    </source>
</evidence>
<keyword evidence="3" id="KW-1003">Cell membrane</keyword>
<keyword evidence="2 7" id="KW-0813">Transport</keyword>
<evidence type="ECO:0000256" key="5">
    <source>
        <dbReference type="ARBA" id="ARBA00022989"/>
    </source>
</evidence>
<evidence type="ECO:0000256" key="7">
    <source>
        <dbReference type="RuleBase" id="RU363032"/>
    </source>
</evidence>
<gene>
    <name evidence="9" type="ordered locus">BAbS19_II08280</name>
</gene>
<evidence type="ECO:0000256" key="6">
    <source>
        <dbReference type="ARBA" id="ARBA00023136"/>
    </source>
</evidence>
<dbReference type="SUPFAM" id="SSF161098">
    <property type="entry name" value="MetI-like"/>
    <property type="match status" value="2"/>
</dbReference>
<proteinExistence type="inferred from homology"/>
<feature type="transmembrane region" description="Helical" evidence="7">
    <location>
        <begin position="137"/>
        <end position="157"/>
    </location>
</feature>
<organism evidence="9 10">
    <name type="scientific">Brucella abortus (strain S19)</name>
    <dbReference type="NCBI Taxonomy" id="430066"/>
    <lineage>
        <taxon>Bacteria</taxon>
        <taxon>Pseudomonadati</taxon>
        <taxon>Pseudomonadota</taxon>
        <taxon>Alphaproteobacteria</taxon>
        <taxon>Hyphomicrobiales</taxon>
        <taxon>Brucellaceae</taxon>
        <taxon>Brucella/Ochrobactrum group</taxon>
        <taxon>Brucella</taxon>
    </lineage>
</organism>
<dbReference type="Pfam" id="PF00528">
    <property type="entry name" value="BPD_transp_1"/>
    <property type="match status" value="1"/>
</dbReference>
<dbReference type="KEGG" id="bmc:BAbS19_II08280"/>